<dbReference type="EC" id="3.4.11.6" evidence="3"/>
<accession>A0A5B9P6G4</accession>
<dbReference type="Gene3D" id="2.30.42.10">
    <property type="match status" value="1"/>
</dbReference>
<dbReference type="PANTHER" id="PTHR12147:SF26">
    <property type="entry name" value="PEPTIDASE M28 DOMAIN-CONTAINING PROTEIN"/>
    <property type="match status" value="1"/>
</dbReference>
<dbReference type="InterPro" id="IPR007484">
    <property type="entry name" value="Peptidase_M28"/>
</dbReference>
<dbReference type="PANTHER" id="PTHR12147">
    <property type="entry name" value="METALLOPEPTIDASE M28 FAMILY MEMBER"/>
    <property type="match status" value="1"/>
</dbReference>
<dbReference type="InterPro" id="IPR036034">
    <property type="entry name" value="PDZ_sf"/>
</dbReference>
<evidence type="ECO:0000313" key="3">
    <source>
        <dbReference type="EMBL" id="QEG21129.1"/>
    </source>
</evidence>
<protein>
    <submittedName>
        <fullName evidence="3">Aminopeptidase YwaD</fullName>
        <ecNumber evidence="3">3.4.11.6</ecNumber>
    </submittedName>
</protein>
<name>A0A5B9P6G4_9BACT</name>
<dbReference type="InterPro" id="IPR045175">
    <property type="entry name" value="M28_fam"/>
</dbReference>
<dbReference type="Gene3D" id="3.40.630.10">
    <property type="entry name" value="Zn peptidases"/>
    <property type="match status" value="1"/>
</dbReference>
<evidence type="ECO:0000256" key="1">
    <source>
        <dbReference type="SAM" id="SignalP"/>
    </source>
</evidence>
<proteinExistence type="predicted"/>
<feature type="signal peptide" evidence="1">
    <location>
        <begin position="1"/>
        <end position="21"/>
    </location>
</feature>
<keyword evidence="3" id="KW-0645">Protease</keyword>
<dbReference type="AlphaFoldDB" id="A0A5B9P6G4"/>
<dbReference type="EMBL" id="CP042912">
    <property type="protein sequence ID" value="QEG21129.1"/>
    <property type="molecule type" value="Genomic_DNA"/>
</dbReference>
<dbReference type="Pfam" id="PF04389">
    <property type="entry name" value="Peptidase_M28"/>
    <property type="match status" value="1"/>
</dbReference>
<dbReference type="InterPro" id="IPR003137">
    <property type="entry name" value="PA_domain"/>
</dbReference>
<reference evidence="3 4" key="1">
    <citation type="submission" date="2019-08" db="EMBL/GenBank/DDBJ databases">
        <title>Deep-cultivation of Planctomycetes and their phenomic and genomic characterization uncovers novel biology.</title>
        <authorList>
            <person name="Wiegand S."/>
            <person name="Jogler M."/>
            <person name="Boedeker C."/>
            <person name="Pinto D."/>
            <person name="Vollmers J."/>
            <person name="Rivas-Marin E."/>
            <person name="Kohn T."/>
            <person name="Peeters S.H."/>
            <person name="Heuer A."/>
            <person name="Rast P."/>
            <person name="Oberbeckmann S."/>
            <person name="Bunk B."/>
            <person name="Jeske O."/>
            <person name="Meyerdierks A."/>
            <person name="Storesund J.E."/>
            <person name="Kallscheuer N."/>
            <person name="Luecker S."/>
            <person name="Lage O.M."/>
            <person name="Pohl T."/>
            <person name="Merkel B.J."/>
            <person name="Hornburger P."/>
            <person name="Mueller R.-W."/>
            <person name="Bruemmer F."/>
            <person name="Labrenz M."/>
            <person name="Spormann A.M."/>
            <person name="Op den Camp H."/>
            <person name="Overmann J."/>
            <person name="Amann R."/>
            <person name="Jetten M.S.M."/>
            <person name="Mascher T."/>
            <person name="Medema M.H."/>
            <person name="Devos D.P."/>
            <person name="Kaster A.-K."/>
            <person name="Ovreas L."/>
            <person name="Rohde M."/>
            <person name="Galperin M.Y."/>
            <person name="Jogler C."/>
        </authorList>
    </citation>
    <scope>NUCLEOTIDE SEQUENCE [LARGE SCALE GENOMIC DNA]</scope>
    <source>
        <strain evidence="3 4">FC18</strain>
    </source>
</reference>
<organism evidence="3 4">
    <name type="scientific">Mariniblastus fucicola</name>
    <dbReference type="NCBI Taxonomy" id="980251"/>
    <lineage>
        <taxon>Bacteria</taxon>
        <taxon>Pseudomonadati</taxon>
        <taxon>Planctomycetota</taxon>
        <taxon>Planctomycetia</taxon>
        <taxon>Pirellulales</taxon>
        <taxon>Pirellulaceae</taxon>
        <taxon>Mariniblastus</taxon>
    </lineage>
</organism>
<dbReference type="STRING" id="980251.GCA_001642875_01957"/>
<dbReference type="GO" id="GO:0004177">
    <property type="term" value="F:aminopeptidase activity"/>
    <property type="evidence" value="ECO:0007669"/>
    <property type="project" value="UniProtKB-KW"/>
</dbReference>
<dbReference type="Proteomes" id="UP000322214">
    <property type="component" value="Chromosome"/>
</dbReference>
<sequence precursor="true">MFHPKRSLLSDLFACGGLVVAATCFGNAAVAQAVADAPQKAQVQQSGNSLSRVTYDIEYLASDELGGRKPGTPEMKLSEDHIIKAYREAGLVDPTDTGKYFQTFEVGSKKFVAEGSASLTLTGPNGEEITLEPSEQYSLLLGRNDFDVNAGLAFVGYGVSAESELNFDEYADMDVKGKVVVMIRREPQQKLAESVFDGQELSDWAYIATKARAARKAGAKAILLVNDGVTVEEEGDTLIPSDRFGQDNGSVPFMHIKRADFDEMLTQTPILTASGKKLNTIAEVEAQLDKELEPLSQTMKGWKVATKGKFKTGGIETSNIIGVIEGEGPNAHETIVVGAHYDHLGDGAYGSRARGNQRGLIHNGADDNATGTAAVMELARRFAARDKKPGRRIVFICFTAEEMGLLGARHYVENPTFPLEDTVAMINFDMIGWLRDDELTLYGWNTSAQFDKLFEAANTDFNLTLKKPEAGFGGSDHLPFNDKKIPNTFIHTGLTDTYHTPDDDFATIDCEGAVKVIDYTEAFMDQLCNTPKRPSYSYTGPFRLGINVATNEDEQLSITTVATKSIAQLAGLKADDVILKWGDEELKNRRDLRRVIRRDKGSTVTVKVRRGDEEVMINVKLVRPGEEDEA</sequence>
<evidence type="ECO:0000259" key="2">
    <source>
        <dbReference type="SMART" id="SM00228"/>
    </source>
</evidence>
<dbReference type="Pfam" id="PF02225">
    <property type="entry name" value="PA"/>
    <property type="match status" value="1"/>
</dbReference>
<dbReference type="Pfam" id="PF13180">
    <property type="entry name" value="PDZ_2"/>
    <property type="match status" value="1"/>
</dbReference>
<dbReference type="InterPro" id="IPR046450">
    <property type="entry name" value="PA_dom_sf"/>
</dbReference>
<dbReference type="GO" id="GO:0008235">
    <property type="term" value="F:metalloexopeptidase activity"/>
    <property type="evidence" value="ECO:0007669"/>
    <property type="project" value="InterPro"/>
</dbReference>
<keyword evidence="4" id="KW-1185">Reference proteome</keyword>
<dbReference type="SUPFAM" id="SSF52025">
    <property type="entry name" value="PA domain"/>
    <property type="match status" value="1"/>
</dbReference>
<dbReference type="GO" id="GO:0006508">
    <property type="term" value="P:proteolysis"/>
    <property type="evidence" value="ECO:0007669"/>
    <property type="project" value="InterPro"/>
</dbReference>
<dbReference type="InterPro" id="IPR001478">
    <property type="entry name" value="PDZ"/>
</dbReference>
<feature type="chain" id="PRO_5022845365" evidence="1">
    <location>
        <begin position="22"/>
        <end position="630"/>
    </location>
</feature>
<dbReference type="Gene3D" id="3.50.30.30">
    <property type="match status" value="1"/>
</dbReference>
<gene>
    <name evidence="3" type="primary">ywaD_1</name>
    <name evidence="3" type="ORF">MFFC18_09830</name>
</gene>
<dbReference type="KEGG" id="mff:MFFC18_09830"/>
<evidence type="ECO:0000313" key="4">
    <source>
        <dbReference type="Proteomes" id="UP000322214"/>
    </source>
</evidence>
<keyword evidence="1" id="KW-0732">Signal</keyword>
<dbReference type="SUPFAM" id="SSF53187">
    <property type="entry name" value="Zn-dependent exopeptidases"/>
    <property type="match status" value="1"/>
</dbReference>
<keyword evidence="3" id="KW-0378">Hydrolase</keyword>
<keyword evidence="3" id="KW-0031">Aminopeptidase</keyword>
<dbReference type="SUPFAM" id="SSF50156">
    <property type="entry name" value="PDZ domain-like"/>
    <property type="match status" value="1"/>
</dbReference>
<dbReference type="RefSeq" id="WP_075081850.1">
    <property type="nucleotide sequence ID" value="NZ_CP042912.1"/>
</dbReference>
<dbReference type="SMART" id="SM00228">
    <property type="entry name" value="PDZ"/>
    <property type="match status" value="1"/>
</dbReference>
<feature type="domain" description="PDZ" evidence="2">
    <location>
        <begin position="542"/>
        <end position="612"/>
    </location>
</feature>